<proteinExistence type="predicted"/>
<dbReference type="RefSeq" id="WP_191197713.1">
    <property type="nucleotide sequence ID" value="NZ_BAAAPA010000002.1"/>
</dbReference>
<gene>
    <name evidence="2" type="ORF">IEZ25_02055</name>
</gene>
<evidence type="ECO:0000256" key="1">
    <source>
        <dbReference type="SAM" id="Phobius"/>
    </source>
</evidence>
<dbReference type="Proteomes" id="UP000649289">
    <property type="component" value="Unassembled WGS sequence"/>
</dbReference>
<dbReference type="EMBL" id="JACXYY010000001">
    <property type="protein sequence ID" value="MBD3913384.1"/>
    <property type="molecule type" value="Genomic_DNA"/>
</dbReference>
<feature type="transmembrane region" description="Helical" evidence="1">
    <location>
        <begin position="247"/>
        <end position="268"/>
    </location>
</feature>
<reference evidence="2 3" key="1">
    <citation type="submission" date="2020-09" db="EMBL/GenBank/DDBJ databases">
        <title>novel species in genus Nocardioides.</title>
        <authorList>
            <person name="Zhang G."/>
        </authorList>
    </citation>
    <scope>NUCLEOTIDE SEQUENCE [LARGE SCALE GENOMIC DNA]</scope>
    <source>
        <strain evidence="2 3">19197</strain>
    </source>
</reference>
<evidence type="ECO:0000313" key="2">
    <source>
        <dbReference type="EMBL" id="MBD3913384.1"/>
    </source>
</evidence>
<feature type="transmembrane region" description="Helical" evidence="1">
    <location>
        <begin position="205"/>
        <end position="226"/>
    </location>
</feature>
<feature type="transmembrane region" description="Helical" evidence="1">
    <location>
        <begin position="297"/>
        <end position="314"/>
    </location>
</feature>
<feature type="transmembrane region" description="Helical" evidence="1">
    <location>
        <begin position="112"/>
        <end position="131"/>
    </location>
</feature>
<feature type="transmembrane region" description="Helical" evidence="1">
    <location>
        <begin position="161"/>
        <end position="193"/>
    </location>
</feature>
<name>A0ABR8MH12_9ACTN</name>
<evidence type="ECO:0000313" key="3">
    <source>
        <dbReference type="Proteomes" id="UP000649289"/>
    </source>
</evidence>
<feature type="transmembrane region" description="Helical" evidence="1">
    <location>
        <begin position="9"/>
        <end position="28"/>
    </location>
</feature>
<keyword evidence="1" id="KW-0472">Membrane</keyword>
<feature type="transmembrane region" description="Helical" evidence="1">
    <location>
        <begin position="326"/>
        <end position="344"/>
    </location>
</feature>
<comment type="caution">
    <text evidence="2">The sequence shown here is derived from an EMBL/GenBank/DDBJ whole genome shotgun (WGS) entry which is preliminary data.</text>
</comment>
<accession>A0ABR8MH12</accession>
<keyword evidence="3" id="KW-1185">Reference proteome</keyword>
<protein>
    <recommendedName>
        <fullName evidence="4">Glycosyltransferase RgtA/B/C/D-like domain-containing protein</fullName>
    </recommendedName>
</protein>
<keyword evidence="1" id="KW-0812">Transmembrane</keyword>
<evidence type="ECO:0008006" key="4">
    <source>
        <dbReference type="Google" id="ProtNLM"/>
    </source>
</evidence>
<organism evidence="2 3">
    <name type="scientific">Nocardioides hwasunensis</name>
    <dbReference type="NCBI Taxonomy" id="397258"/>
    <lineage>
        <taxon>Bacteria</taxon>
        <taxon>Bacillati</taxon>
        <taxon>Actinomycetota</taxon>
        <taxon>Actinomycetes</taxon>
        <taxon>Propionibacteriales</taxon>
        <taxon>Nocardioidaceae</taxon>
        <taxon>Nocardioides</taxon>
    </lineage>
</organism>
<keyword evidence="1" id="KW-1133">Transmembrane helix</keyword>
<feature type="transmembrane region" description="Helical" evidence="1">
    <location>
        <begin position="82"/>
        <end position="105"/>
    </location>
</feature>
<sequence>MITVFVRRVLPVIGMGAVMMVVATRMIISGTGADTYFHLRFGQEFLDGWSIRSPGHLSAFDSASWTPTQWLAQVGMAGVDDVFGLAGILWLAGTLTMALLVLVYLMARLRAAPLAAALATAVFYVAAAPGLSARPQLLSYVFIAVATHAWLATVKDGRPRYWLVLLAWVWPTVHGMWPFGIMIAVVVLAGMALDRSVAPRALLKLAVIPVASLLLSAATPAGLGAFRSLVDVSSRSDYFAEWGAPDFTSPSSFVLALMLAVVFLVALVRPLPTTWADALMIGMATAWALFTVRTGPAAAIVAAPFLASAIQTFLPSQGPPARREVITVLALAAVSSTVLALSAGSRTSEPVVPAWLDARLDAVPTGTRVLNEWDSGPYFLWRHPQLSLVMHGYGDVFTDDEIQRNADLVQLNRGWDDDVADLEADYALVTADSRLGYALVHQLGWTVLEGDDEFELLSPSEK</sequence>